<sequence length="650" mass="74624">MENNLMGGSVSRPIIRNKGLLCLTLAVILTFSCVFTYHSTFKQAASQPISSMHRNATSKMTSYEDDLARLRLKYQAPVSIYDPYLGRNRTLYGRFLHITDIHPDRHYGENNSISRLCHYPPAQSSIFGSGDNDVDDLAPRFGKAMAGCDSPMDLIDYTLKWVRENLRDKIDFVIWTGDNIRHDNDRSIPRTESRIFEMNEIVSGKFHDLFSKHDSDDPRNLDVAVIPSLGNNDVFPHNLFSLGPTLQTRELYKIWDDFIPQEQQRTFDRVASFVKEVIPGKLAVISINTLYLFKSNPLVDNCNGRKQPGYQLLIWLGYVLQEIRERGMKVWISGHVPPIQKNMDDSCYNKFSAWTYEYRDIIIGGVYGHMNLDHFIPVDGKKSKKRIEKYSTDADIPVLLKTEEGHNTEVSAFEKLLNDIHLEGAQPVNKEAYMDDVRETIYNKVRKKLGSIDDITAKRKTKDDIYERYSIVHIAGSVVPTFNPSFRVWEYNITDLVDDVKAREIRPWNEFFRSLETELFEDSGNGVDIFSLDRNKNDKTTPPKKPKDLPLGPAYIPQLFTPTSFVQYYADLESINEHYLKEVSDGVAPDEAADSVFHYDVEYTSVDEGFDSKSLLVGDYLEFAAKLSKKEKLWGAYKKRAFISSGYKDE</sequence>
<organism evidence="14 15">
    <name type="scientific">Kazachstania africana (strain ATCC 22294 / BCRC 22015 / CBS 2517 / CECT 1963 / NBRC 1671 / NRRL Y-8276)</name>
    <name type="common">Yeast</name>
    <name type="synonym">Kluyveromyces africanus</name>
    <dbReference type="NCBI Taxonomy" id="1071382"/>
    <lineage>
        <taxon>Eukaryota</taxon>
        <taxon>Fungi</taxon>
        <taxon>Dikarya</taxon>
        <taxon>Ascomycota</taxon>
        <taxon>Saccharomycotina</taxon>
        <taxon>Saccharomycetes</taxon>
        <taxon>Saccharomycetales</taxon>
        <taxon>Saccharomycetaceae</taxon>
        <taxon>Kazachstania</taxon>
    </lineage>
</organism>
<keyword evidence="5 12" id="KW-0926">Vacuole</keyword>
<dbReference type="GeneID" id="13883534"/>
<dbReference type="GO" id="GO:0000298">
    <property type="term" value="F:endopolyphosphatase activity"/>
    <property type="evidence" value="ECO:0007669"/>
    <property type="project" value="UniProtKB-EC"/>
</dbReference>
<reference evidence="14 15" key="1">
    <citation type="journal article" date="2011" name="Proc. Natl. Acad. Sci. U.S.A.">
        <title>Evolutionary erosion of yeast sex chromosomes by mating-type switching accidents.</title>
        <authorList>
            <person name="Gordon J.L."/>
            <person name="Armisen D."/>
            <person name="Proux-Wera E."/>
            <person name="Oheigeartaigh S.S."/>
            <person name="Byrne K.P."/>
            <person name="Wolfe K.H."/>
        </authorList>
    </citation>
    <scope>NUCLEOTIDE SEQUENCE [LARGE SCALE GENOMIC DNA]</scope>
    <source>
        <strain evidence="15">ATCC 22294 / BCRC 22015 / CBS 2517 / CECT 1963 / NBRC 1671 / NRRL Y-8276</strain>
    </source>
</reference>
<evidence type="ECO:0000256" key="8">
    <source>
        <dbReference type="ARBA" id="ARBA00022968"/>
    </source>
</evidence>
<evidence type="ECO:0000256" key="12">
    <source>
        <dbReference type="PIRNR" id="PIRNR027093"/>
    </source>
</evidence>
<dbReference type="CDD" id="cd00842">
    <property type="entry name" value="MPP_ASMase"/>
    <property type="match status" value="1"/>
</dbReference>
<dbReference type="Proteomes" id="UP000005220">
    <property type="component" value="Chromosome 9"/>
</dbReference>
<proteinExistence type="inferred from homology"/>
<dbReference type="GO" id="GO:0005829">
    <property type="term" value="C:cytosol"/>
    <property type="evidence" value="ECO:0007669"/>
    <property type="project" value="EnsemblFungi"/>
</dbReference>
<dbReference type="RefSeq" id="XP_003959033.1">
    <property type="nucleotide sequence ID" value="XM_003958984.1"/>
</dbReference>
<dbReference type="Pfam" id="PF00149">
    <property type="entry name" value="Metallophos"/>
    <property type="match status" value="1"/>
</dbReference>
<evidence type="ECO:0000256" key="1">
    <source>
        <dbReference type="ARBA" id="ARBA00004576"/>
    </source>
</evidence>
<dbReference type="GO" id="GO:0004309">
    <property type="term" value="F:exopolyphosphatase activity"/>
    <property type="evidence" value="ECO:0007669"/>
    <property type="project" value="EnsemblFungi"/>
</dbReference>
<dbReference type="GO" id="GO:0000329">
    <property type="term" value="C:fungal-type vacuole membrane"/>
    <property type="evidence" value="ECO:0007669"/>
    <property type="project" value="EnsemblFungi"/>
</dbReference>
<dbReference type="InParanoid" id="H2AZU8"/>
<comment type="catalytic activity">
    <reaction evidence="12">
        <text>[phosphate](n+1) + n H2O = (n+1) phosphate + n H(+)</text>
        <dbReference type="Rhea" id="RHEA:22452"/>
        <dbReference type="Rhea" id="RHEA-COMP:14280"/>
        <dbReference type="ChEBI" id="CHEBI:15377"/>
        <dbReference type="ChEBI" id="CHEBI:15378"/>
        <dbReference type="ChEBI" id="CHEBI:16838"/>
        <dbReference type="ChEBI" id="CHEBI:43474"/>
        <dbReference type="EC" id="3.6.1.10"/>
    </reaction>
</comment>
<dbReference type="SUPFAM" id="SSF56300">
    <property type="entry name" value="Metallo-dependent phosphatases"/>
    <property type="match status" value="1"/>
</dbReference>
<evidence type="ECO:0000313" key="15">
    <source>
        <dbReference type="Proteomes" id="UP000005220"/>
    </source>
</evidence>
<dbReference type="GO" id="GO:0006798">
    <property type="term" value="P:polyphosphate catabolic process"/>
    <property type="evidence" value="ECO:0007669"/>
    <property type="project" value="EnsemblFungi"/>
</dbReference>
<dbReference type="PANTHER" id="PTHR10340">
    <property type="entry name" value="SPHINGOMYELIN PHOSPHODIESTERASE"/>
    <property type="match status" value="1"/>
</dbReference>
<dbReference type="OrthoDB" id="348678at2759"/>
<dbReference type="GO" id="GO:0005634">
    <property type="term" value="C:nucleus"/>
    <property type="evidence" value="ECO:0007669"/>
    <property type="project" value="EnsemblFungi"/>
</dbReference>
<evidence type="ECO:0000259" key="13">
    <source>
        <dbReference type="Pfam" id="PF00149"/>
    </source>
</evidence>
<evidence type="ECO:0000256" key="4">
    <source>
        <dbReference type="ARBA" id="ARBA00014458"/>
    </source>
</evidence>
<evidence type="ECO:0000256" key="2">
    <source>
        <dbReference type="ARBA" id="ARBA00010399"/>
    </source>
</evidence>
<keyword evidence="11" id="KW-0325">Glycoprotein</keyword>
<keyword evidence="6" id="KW-0812">Transmembrane</keyword>
<dbReference type="EC" id="3.6.1.10" evidence="3 12"/>
<evidence type="ECO:0000256" key="10">
    <source>
        <dbReference type="ARBA" id="ARBA00023136"/>
    </source>
</evidence>
<dbReference type="GO" id="GO:0008081">
    <property type="term" value="F:phosphoric diester hydrolase activity"/>
    <property type="evidence" value="ECO:0007669"/>
    <property type="project" value="TreeGrafter"/>
</dbReference>
<comment type="similarity">
    <text evidence="2">Belongs to the endopolyphosphatase PPN1 family.</text>
</comment>
<evidence type="ECO:0000256" key="11">
    <source>
        <dbReference type="ARBA" id="ARBA00023180"/>
    </source>
</evidence>
<dbReference type="PIRSF" id="PIRSF027093">
    <property type="entry name" value="EndopolyPtase_N1"/>
    <property type="match status" value="1"/>
</dbReference>
<dbReference type="InterPro" id="IPR029052">
    <property type="entry name" value="Metallo-depent_PP-like"/>
</dbReference>
<dbReference type="STRING" id="1071382.H2AZU8"/>
<name>H2AZU8_KAZAF</name>
<keyword evidence="8" id="KW-0735">Signal-anchor</keyword>
<evidence type="ECO:0000256" key="7">
    <source>
        <dbReference type="ARBA" id="ARBA00022801"/>
    </source>
</evidence>
<evidence type="ECO:0000256" key="5">
    <source>
        <dbReference type="ARBA" id="ARBA00022554"/>
    </source>
</evidence>
<dbReference type="InterPro" id="IPR041805">
    <property type="entry name" value="ASMase/PPN1_MPP"/>
</dbReference>
<dbReference type="eggNOG" id="KOG3770">
    <property type="taxonomic scope" value="Eukaryota"/>
</dbReference>
<comment type="subcellular location">
    <subcellularLocation>
        <location evidence="1">Vacuole membrane</location>
        <topology evidence="1">Single-pass type II membrane protein</topology>
    </subcellularLocation>
</comment>
<gene>
    <name evidence="14" type="primary">KAFR0I01170</name>
    <name evidence="14" type="ORF">KAFR_0I01170</name>
</gene>
<dbReference type="InterPro" id="IPR004843">
    <property type="entry name" value="Calcineurin-like_PHP"/>
</dbReference>
<dbReference type="EMBL" id="HE650829">
    <property type="protein sequence ID" value="CCF59898.1"/>
    <property type="molecule type" value="Genomic_DNA"/>
</dbReference>
<comment type="function">
    <text evidence="12">Catalyzes the hydrolysis of inorganic polyphosphate (polyP) chains of many hundreds of phosphate residues into shorter lengths.</text>
</comment>
<evidence type="ECO:0000313" key="14">
    <source>
        <dbReference type="EMBL" id="CCF59898.1"/>
    </source>
</evidence>
<keyword evidence="9" id="KW-1133">Transmembrane helix</keyword>
<protein>
    <recommendedName>
        <fullName evidence="4 12">Endopolyphosphatase</fullName>
        <ecNumber evidence="3 12">3.6.1.10</ecNumber>
    </recommendedName>
</protein>
<dbReference type="InterPro" id="IPR012358">
    <property type="entry name" value="EndopolyPtase_N1"/>
</dbReference>
<keyword evidence="7 12" id="KW-0378">Hydrolase</keyword>
<evidence type="ECO:0000256" key="6">
    <source>
        <dbReference type="ARBA" id="ARBA00022692"/>
    </source>
</evidence>
<dbReference type="PANTHER" id="PTHR10340:SF55">
    <property type="entry name" value="ENDOPOLYPHOSPHATASE"/>
    <property type="match status" value="1"/>
</dbReference>
<evidence type="ECO:0000256" key="9">
    <source>
        <dbReference type="ARBA" id="ARBA00022989"/>
    </source>
</evidence>
<accession>H2AZU8</accession>
<dbReference type="AlphaFoldDB" id="H2AZU8"/>
<keyword evidence="10 12" id="KW-0472">Membrane</keyword>
<feature type="domain" description="Calcineurin-like phosphoesterase" evidence="13">
    <location>
        <begin position="94"/>
        <end position="339"/>
    </location>
</feature>
<dbReference type="FunCoup" id="H2AZU8">
    <property type="interactions" value="295"/>
</dbReference>
<evidence type="ECO:0000256" key="3">
    <source>
        <dbReference type="ARBA" id="ARBA00012459"/>
    </source>
</evidence>
<dbReference type="HOGENOM" id="CLU_013424_1_0_1"/>
<dbReference type="KEGG" id="kaf:KAFR_0I01170"/>
<keyword evidence="15" id="KW-1185">Reference proteome</keyword>